<organism evidence="3 4">
    <name type="scientific">Carex littledalei</name>
    <dbReference type="NCBI Taxonomy" id="544730"/>
    <lineage>
        <taxon>Eukaryota</taxon>
        <taxon>Viridiplantae</taxon>
        <taxon>Streptophyta</taxon>
        <taxon>Embryophyta</taxon>
        <taxon>Tracheophyta</taxon>
        <taxon>Spermatophyta</taxon>
        <taxon>Magnoliopsida</taxon>
        <taxon>Liliopsida</taxon>
        <taxon>Poales</taxon>
        <taxon>Cyperaceae</taxon>
        <taxon>Cyperoideae</taxon>
        <taxon>Cariceae</taxon>
        <taxon>Carex</taxon>
        <taxon>Carex subgen. Euthyceras</taxon>
    </lineage>
</organism>
<evidence type="ECO:0000259" key="2">
    <source>
        <dbReference type="Pfam" id="PF23134"/>
    </source>
</evidence>
<sequence length="146" mass="16363">MKKKQKELEEAAEAKRKNVIVTFDLVGRKVVVNKEEASELESDFSILRPPGPEERDINRIQPNPTVKVQPVFINPGPVKKPAKGKENKKLSSGLCLEITGRVQPDDNRQLKHLMGRGRKDDDYGSSSVGFVEGREGDDADCSHDYY</sequence>
<evidence type="ECO:0000313" key="4">
    <source>
        <dbReference type="Proteomes" id="UP000623129"/>
    </source>
</evidence>
<accession>A0A833V4Z7</accession>
<evidence type="ECO:0000256" key="1">
    <source>
        <dbReference type="SAM" id="MobiDB-lite"/>
    </source>
</evidence>
<dbReference type="InterPro" id="IPR056993">
    <property type="entry name" value="TRIP4_3rd_dom"/>
</dbReference>
<dbReference type="OrthoDB" id="10556763at2759"/>
<evidence type="ECO:0000313" key="3">
    <source>
        <dbReference type="EMBL" id="KAF3324237.1"/>
    </source>
</evidence>
<protein>
    <submittedName>
        <fullName evidence="3">Activating signal cointegrator 1</fullName>
    </submittedName>
</protein>
<keyword evidence="4" id="KW-1185">Reference proteome</keyword>
<feature type="compositionally biased region" description="Basic and acidic residues" evidence="1">
    <location>
        <begin position="132"/>
        <end position="146"/>
    </location>
</feature>
<name>A0A833V4Z7_9POAL</name>
<feature type="region of interest" description="Disordered" evidence="1">
    <location>
        <begin position="113"/>
        <end position="146"/>
    </location>
</feature>
<gene>
    <name evidence="3" type="ORF">FCM35_KLT11704</name>
</gene>
<dbReference type="Proteomes" id="UP000623129">
    <property type="component" value="Unassembled WGS sequence"/>
</dbReference>
<comment type="caution">
    <text evidence="3">The sequence shown here is derived from an EMBL/GenBank/DDBJ whole genome shotgun (WGS) entry which is preliminary data.</text>
</comment>
<reference evidence="3" key="1">
    <citation type="submission" date="2020-01" db="EMBL/GenBank/DDBJ databases">
        <title>Genome sequence of Kobresia littledalei, the first chromosome-level genome in the family Cyperaceae.</title>
        <authorList>
            <person name="Qu G."/>
        </authorList>
    </citation>
    <scope>NUCLEOTIDE SEQUENCE</scope>
    <source>
        <strain evidence="3">C.B.Clarke</strain>
        <tissue evidence="3">Leaf</tissue>
    </source>
</reference>
<proteinExistence type="predicted"/>
<dbReference type="Pfam" id="PF23134">
    <property type="entry name" value="TRIP4_3rd"/>
    <property type="match status" value="1"/>
</dbReference>
<feature type="domain" description="Activating signal cointegrator 1 third" evidence="2">
    <location>
        <begin position="1"/>
        <end position="32"/>
    </location>
</feature>
<dbReference type="EMBL" id="SWLB01000022">
    <property type="protein sequence ID" value="KAF3324237.1"/>
    <property type="molecule type" value="Genomic_DNA"/>
</dbReference>
<feature type="region of interest" description="Disordered" evidence="1">
    <location>
        <begin position="42"/>
        <end position="89"/>
    </location>
</feature>
<dbReference type="AlphaFoldDB" id="A0A833V4Z7"/>